<feature type="compositionally biased region" description="Basic residues" evidence="1">
    <location>
        <begin position="177"/>
        <end position="193"/>
    </location>
</feature>
<keyword evidence="2" id="KW-0812">Transmembrane</keyword>
<organism evidence="3">
    <name type="scientific">Chrysotila carterae</name>
    <name type="common">Marine alga</name>
    <name type="synonym">Syracosphaera carterae</name>
    <dbReference type="NCBI Taxonomy" id="13221"/>
    <lineage>
        <taxon>Eukaryota</taxon>
        <taxon>Haptista</taxon>
        <taxon>Haptophyta</taxon>
        <taxon>Prymnesiophyceae</taxon>
        <taxon>Isochrysidales</taxon>
        <taxon>Isochrysidaceae</taxon>
        <taxon>Chrysotila</taxon>
    </lineage>
</organism>
<feature type="region of interest" description="Disordered" evidence="1">
    <location>
        <begin position="167"/>
        <end position="204"/>
    </location>
</feature>
<keyword evidence="2" id="KW-0472">Membrane</keyword>
<gene>
    <name evidence="3" type="ORF">PCAR00345_LOCUS25169</name>
</gene>
<evidence type="ECO:0000256" key="1">
    <source>
        <dbReference type="SAM" id="MobiDB-lite"/>
    </source>
</evidence>
<protein>
    <submittedName>
        <fullName evidence="3">Uncharacterized protein</fullName>
    </submittedName>
</protein>
<evidence type="ECO:0000256" key="2">
    <source>
        <dbReference type="SAM" id="Phobius"/>
    </source>
</evidence>
<accession>A0A7S4BPE4</accession>
<proteinExistence type="predicted"/>
<keyword evidence="2" id="KW-1133">Transmembrane helix</keyword>
<dbReference type="EMBL" id="HBIZ01039481">
    <property type="protein sequence ID" value="CAE0772557.1"/>
    <property type="molecule type" value="Transcribed_RNA"/>
</dbReference>
<evidence type="ECO:0000313" key="3">
    <source>
        <dbReference type="EMBL" id="CAE0772557.1"/>
    </source>
</evidence>
<name>A0A7S4BPE4_CHRCT</name>
<dbReference type="AlphaFoldDB" id="A0A7S4BPE4"/>
<sequence>MRLCMLDSHHFTFNAEDLLAANHSHGLSPSSSYTSRHKSTAIAASANFFSAHLSSYFHHSPASAVAAAADPGGPAVRGGSIPDMVVNSPSLLPLAVLISFLFAALPLQVFCLCFFSRRAHSNAKQIVRGGDIDATSATGSTSVTSPTTVPITAGAEHQVTQARRVMDPTGRWGARMKSPKKSKPEKKKRRGDARKREDGKLAAGEAQACTGLGQTCVRQ</sequence>
<feature type="transmembrane region" description="Helical" evidence="2">
    <location>
        <begin position="91"/>
        <end position="115"/>
    </location>
</feature>
<reference evidence="3" key="1">
    <citation type="submission" date="2021-01" db="EMBL/GenBank/DDBJ databases">
        <authorList>
            <person name="Corre E."/>
            <person name="Pelletier E."/>
            <person name="Niang G."/>
            <person name="Scheremetjew M."/>
            <person name="Finn R."/>
            <person name="Kale V."/>
            <person name="Holt S."/>
            <person name="Cochrane G."/>
            <person name="Meng A."/>
            <person name="Brown T."/>
            <person name="Cohen L."/>
        </authorList>
    </citation>
    <scope>NUCLEOTIDE SEQUENCE</scope>
    <source>
        <strain evidence="3">CCMP645</strain>
    </source>
</reference>